<dbReference type="FunFam" id="3.30.70.240:FF:000007">
    <property type="entry name" value="Translation factor GUF1, mitochondrial"/>
    <property type="match status" value="1"/>
</dbReference>
<dbReference type="InterPro" id="IPR038363">
    <property type="entry name" value="LepA_C_sf"/>
</dbReference>
<dbReference type="Pfam" id="PF06421">
    <property type="entry name" value="LepA_C"/>
    <property type="match status" value="1"/>
</dbReference>
<dbReference type="InterPro" id="IPR031157">
    <property type="entry name" value="G_TR_CS"/>
</dbReference>
<evidence type="ECO:0000256" key="6">
    <source>
        <dbReference type="ARBA" id="ARBA00023128"/>
    </source>
</evidence>
<evidence type="ECO:0000256" key="8">
    <source>
        <dbReference type="ARBA" id="ARBA00023136"/>
    </source>
</evidence>
<name>A0A316VX05_9BASI</name>
<organism evidence="12 13">
    <name type="scientific">Ceraceosorus guamensis</name>
    <dbReference type="NCBI Taxonomy" id="1522189"/>
    <lineage>
        <taxon>Eukaryota</taxon>
        <taxon>Fungi</taxon>
        <taxon>Dikarya</taxon>
        <taxon>Basidiomycota</taxon>
        <taxon>Ustilaginomycotina</taxon>
        <taxon>Exobasidiomycetes</taxon>
        <taxon>Ceraceosorales</taxon>
        <taxon>Ceraceosoraceae</taxon>
        <taxon>Ceraceosorus</taxon>
    </lineage>
</organism>
<dbReference type="STRING" id="1522189.A0A316VX05"/>
<dbReference type="RefSeq" id="XP_025369149.1">
    <property type="nucleotide sequence ID" value="XM_025514118.1"/>
</dbReference>
<comment type="function">
    <text evidence="9">Promotes mitochondrial protein synthesis. May act as a fidelity factor of the translation reaction, by catalyzing a one-codon backward translocation of tRNAs on improperly translocated ribosomes. Binds to mitochondrial ribosomes in a GTP-dependent manner.</text>
</comment>
<dbReference type="GO" id="GO:0005759">
    <property type="term" value="C:mitochondrial matrix"/>
    <property type="evidence" value="ECO:0007669"/>
    <property type="project" value="UniProtKB-UniRule"/>
</dbReference>
<keyword evidence="2 9" id="KW-0547">Nucleotide-binding</keyword>
<dbReference type="Gene3D" id="3.40.50.300">
    <property type="entry name" value="P-loop containing nucleotide triphosphate hydrolases"/>
    <property type="match status" value="1"/>
</dbReference>
<sequence>MVVGRAARGGASTLHSAFGPRGLEAHSKFKRATAPAEWHREAHISTRRRLMLPPIRGLPTGASVPLRQPTPASSRWYASDADQSIASASQQPPTPPPASTFSALPVTSFSIIAHIDHGKSTLADRLLELTGCIPAGRGNKQFLDTLKVERERGITVKSQAVSMVWNGCLLNLIDTPGHVDFAYEVSRSLSACQVALLVVDASQGIQSQTLSVLRIARSRNLLIIPVLNKIDLPASDPERVLDQLTELGLDVGPGGKEEAINVSAKTGAGVDKVLERLVLQARRRDEELAERQPLRALVFDSWYDSYKGVVALVAIYDGVLRKGDRICSSATGKRYEILNAGVNSPTANSTNELRTGQVGWVMMNMKVLEEAMIGDTLHHANARVEPLEGFKPTVPMVFAAAFPLDTTDFPKLEDAITRLALNDRSVTVARESSMALGQGCRLGFLGTLHLDVFRQRLEDEYGQTILVTAPTVPFRLTTKDGKQTHLNNPTEFPEDTSKGGSYAEIAEPVVKGTLICPEEHVGPMMELCAEHRGEELDCVFDDTSYGDSREVRMVYRLPLAEIVTDFFGKLKSRSSGFAAFEYEDDGYMASDLVKLSFLINGTPVDALANVIHRSKAVAAGRDMASRLREKIPRQQFEIAIQAIVGAKVIARETVKAYRRDVTAGLYGGHYERKLKHLTKQKEGKKRLREMSFGRVQVPQDAFLSVLDTRPKAK</sequence>
<evidence type="ECO:0000256" key="4">
    <source>
        <dbReference type="ARBA" id="ARBA00022801"/>
    </source>
</evidence>
<comment type="similarity">
    <text evidence="1">Belongs to the TRAFAC class translation factor GTPase superfamily. Classic translation factor GTPase family. LepA subfamily.</text>
</comment>
<keyword evidence="7 9" id="KW-0342">GTP-binding</keyword>
<dbReference type="FunFam" id="3.30.70.870:FF:000004">
    <property type="entry name" value="Translation factor GUF1, mitochondrial"/>
    <property type="match status" value="1"/>
</dbReference>
<feature type="binding site" evidence="9">
    <location>
        <begin position="174"/>
        <end position="178"/>
    </location>
    <ligand>
        <name>GTP</name>
        <dbReference type="ChEBI" id="CHEBI:37565"/>
    </ligand>
</feature>
<evidence type="ECO:0000313" key="12">
    <source>
        <dbReference type="EMBL" id="PWN41989.1"/>
    </source>
</evidence>
<keyword evidence="4 9" id="KW-0378">Hydrolase</keyword>
<dbReference type="GO" id="GO:0003924">
    <property type="term" value="F:GTPase activity"/>
    <property type="evidence" value="ECO:0007669"/>
    <property type="project" value="UniProtKB-UniRule"/>
</dbReference>
<feature type="region of interest" description="Disordered" evidence="10">
    <location>
        <begin position="479"/>
        <end position="499"/>
    </location>
</feature>
<keyword evidence="13" id="KW-1185">Reference proteome</keyword>
<dbReference type="EMBL" id="KZ819385">
    <property type="protein sequence ID" value="PWN41989.1"/>
    <property type="molecule type" value="Genomic_DNA"/>
</dbReference>
<dbReference type="CDD" id="cd16260">
    <property type="entry name" value="EF4_III"/>
    <property type="match status" value="1"/>
</dbReference>
<protein>
    <submittedName>
        <fullName evidence="12">Putative GUF1-GTP-binding protein</fullName>
    </submittedName>
</protein>
<dbReference type="SUPFAM" id="SSF54980">
    <property type="entry name" value="EF-G C-terminal domain-like"/>
    <property type="match status" value="2"/>
</dbReference>
<dbReference type="PROSITE" id="PS00301">
    <property type="entry name" value="G_TR_1"/>
    <property type="match status" value="1"/>
</dbReference>
<evidence type="ECO:0000256" key="5">
    <source>
        <dbReference type="ARBA" id="ARBA00022917"/>
    </source>
</evidence>
<feature type="binding site" evidence="9">
    <location>
        <begin position="113"/>
        <end position="120"/>
    </location>
    <ligand>
        <name>GTP</name>
        <dbReference type="ChEBI" id="CHEBI:37565"/>
    </ligand>
</feature>
<dbReference type="GO" id="GO:0006412">
    <property type="term" value="P:translation"/>
    <property type="evidence" value="ECO:0007669"/>
    <property type="project" value="UniProtKB-KW"/>
</dbReference>
<dbReference type="InterPro" id="IPR035647">
    <property type="entry name" value="EFG_III/V"/>
</dbReference>
<dbReference type="FunFam" id="2.40.30.10:FF:000015">
    <property type="entry name" value="Translation factor GUF1, mitochondrial"/>
    <property type="match status" value="1"/>
</dbReference>
<dbReference type="FunCoup" id="A0A316VX05">
    <property type="interactions" value="306"/>
</dbReference>
<dbReference type="Gene3D" id="3.30.70.2570">
    <property type="entry name" value="Elongation factor 4, C-terminal domain"/>
    <property type="match status" value="1"/>
</dbReference>
<dbReference type="PROSITE" id="PS51722">
    <property type="entry name" value="G_TR_2"/>
    <property type="match status" value="1"/>
</dbReference>
<dbReference type="InterPro" id="IPR035654">
    <property type="entry name" value="LepA_IV"/>
</dbReference>
<evidence type="ECO:0000256" key="10">
    <source>
        <dbReference type="SAM" id="MobiDB-lite"/>
    </source>
</evidence>
<comment type="similarity">
    <text evidence="9">Belongs to the GTP-binding elongation factor family. LepA subfamily.</text>
</comment>
<evidence type="ECO:0000256" key="2">
    <source>
        <dbReference type="ARBA" id="ARBA00022741"/>
    </source>
</evidence>
<dbReference type="InterPro" id="IPR000640">
    <property type="entry name" value="EFG_V-like"/>
</dbReference>
<dbReference type="Gene3D" id="3.30.70.240">
    <property type="match status" value="1"/>
</dbReference>
<comment type="catalytic activity">
    <reaction evidence="9">
        <text>GTP + H2O = GDP + phosphate + H(+)</text>
        <dbReference type="Rhea" id="RHEA:19669"/>
        <dbReference type="ChEBI" id="CHEBI:15377"/>
        <dbReference type="ChEBI" id="CHEBI:15378"/>
        <dbReference type="ChEBI" id="CHEBI:37565"/>
        <dbReference type="ChEBI" id="CHEBI:43474"/>
        <dbReference type="ChEBI" id="CHEBI:58189"/>
        <dbReference type="EC" id="3.6.5.n1"/>
    </reaction>
</comment>
<feature type="binding site" evidence="9">
    <location>
        <begin position="228"/>
        <end position="231"/>
    </location>
    <ligand>
        <name>GTP</name>
        <dbReference type="ChEBI" id="CHEBI:37565"/>
    </ligand>
</feature>
<dbReference type="PANTHER" id="PTHR43512">
    <property type="entry name" value="TRANSLATION FACTOR GUF1-RELATED"/>
    <property type="match status" value="1"/>
</dbReference>
<evidence type="ECO:0000256" key="7">
    <source>
        <dbReference type="ARBA" id="ARBA00023134"/>
    </source>
</evidence>
<evidence type="ECO:0000259" key="11">
    <source>
        <dbReference type="PROSITE" id="PS51722"/>
    </source>
</evidence>
<dbReference type="PANTHER" id="PTHR43512:SF7">
    <property type="entry name" value="TRANSLATION FACTOR GUF1, MITOCHONDRIAL"/>
    <property type="match status" value="1"/>
</dbReference>
<accession>A0A316VX05</accession>
<dbReference type="GeneID" id="37035988"/>
<keyword evidence="8 9" id="KW-0472">Membrane</keyword>
<dbReference type="FunFam" id="3.30.70.2570:FF:000001">
    <property type="entry name" value="Translation factor GUF1, mitochondrial"/>
    <property type="match status" value="1"/>
</dbReference>
<dbReference type="AlphaFoldDB" id="A0A316VX05"/>
<proteinExistence type="inferred from homology"/>
<dbReference type="InterPro" id="IPR013842">
    <property type="entry name" value="LepA_CTD"/>
</dbReference>
<dbReference type="Proteomes" id="UP000245783">
    <property type="component" value="Unassembled WGS sequence"/>
</dbReference>
<evidence type="ECO:0000313" key="13">
    <source>
        <dbReference type="Proteomes" id="UP000245783"/>
    </source>
</evidence>
<dbReference type="HAMAP" id="MF_00071">
    <property type="entry name" value="LepA"/>
    <property type="match status" value="1"/>
</dbReference>
<dbReference type="InParanoid" id="A0A316VX05"/>
<dbReference type="CDD" id="cd03699">
    <property type="entry name" value="EF4_II"/>
    <property type="match status" value="1"/>
</dbReference>
<dbReference type="NCBIfam" id="TIGR00231">
    <property type="entry name" value="small_GTP"/>
    <property type="match status" value="1"/>
</dbReference>
<reference evidence="12 13" key="1">
    <citation type="journal article" date="2018" name="Mol. Biol. Evol.">
        <title>Broad Genomic Sampling Reveals a Smut Pathogenic Ancestry of the Fungal Clade Ustilaginomycotina.</title>
        <authorList>
            <person name="Kijpornyongpan T."/>
            <person name="Mondo S.J."/>
            <person name="Barry K."/>
            <person name="Sandor L."/>
            <person name="Lee J."/>
            <person name="Lipzen A."/>
            <person name="Pangilinan J."/>
            <person name="LaButti K."/>
            <person name="Hainaut M."/>
            <person name="Henrissat B."/>
            <person name="Grigoriev I.V."/>
            <person name="Spatafora J.W."/>
            <person name="Aime M.C."/>
        </authorList>
    </citation>
    <scope>NUCLEOTIDE SEQUENCE [LARGE SCALE GENOMIC DNA]</scope>
    <source>
        <strain evidence="12 13">MCA 4658</strain>
    </source>
</reference>
<dbReference type="GO" id="GO:0005743">
    <property type="term" value="C:mitochondrial inner membrane"/>
    <property type="evidence" value="ECO:0007669"/>
    <property type="project" value="UniProtKB-SubCell"/>
</dbReference>
<dbReference type="OrthoDB" id="1074at2759"/>
<dbReference type="InterPro" id="IPR006297">
    <property type="entry name" value="EF-4"/>
</dbReference>
<keyword evidence="5 9" id="KW-0648">Protein biosynthesis</keyword>
<dbReference type="SUPFAM" id="SSF52540">
    <property type="entry name" value="P-loop containing nucleoside triphosphate hydrolases"/>
    <property type="match status" value="1"/>
</dbReference>
<dbReference type="GO" id="GO:0005525">
    <property type="term" value="F:GTP binding"/>
    <property type="evidence" value="ECO:0007669"/>
    <property type="project" value="UniProtKB-UniRule"/>
</dbReference>
<dbReference type="GO" id="GO:0045727">
    <property type="term" value="P:positive regulation of translation"/>
    <property type="evidence" value="ECO:0007669"/>
    <property type="project" value="UniProtKB-UniRule"/>
</dbReference>
<feature type="domain" description="Tr-type G" evidence="11">
    <location>
        <begin position="104"/>
        <end position="286"/>
    </location>
</feature>
<dbReference type="InterPro" id="IPR005225">
    <property type="entry name" value="Small_GTP-bd"/>
</dbReference>
<dbReference type="Pfam" id="PF00679">
    <property type="entry name" value="EFG_C"/>
    <property type="match status" value="1"/>
</dbReference>
<evidence type="ECO:0000256" key="1">
    <source>
        <dbReference type="ARBA" id="ARBA00005454"/>
    </source>
</evidence>
<dbReference type="InterPro" id="IPR000795">
    <property type="entry name" value="T_Tr_GTP-bd_dom"/>
</dbReference>
<dbReference type="Pfam" id="PF00009">
    <property type="entry name" value="GTP_EFTU"/>
    <property type="match status" value="1"/>
</dbReference>
<feature type="region of interest" description="Disordered" evidence="10">
    <location>
        <begin position="54"/>
        <end position="100"/>
    </location>
</feature>
<dbReference type="Gene3D" id="3.30.70.870">
    <property type="entry name" value="Elongation Factor G (Translational Gtpase), domain 3"/>
    <property type="match status" value="1"/>
</dbReference>
<evidence type="ECO:0000256" key="9">
    <source>
        <dbReference type="HAMAP-Rule" id="MF_03137"/>
    </source>
</evidence>
<keyword evidence="3 9" id="KW-0999">Mitochondrion inner membrane</keyword>
<dbReference type="PRINTS" id="PR00315">
    <property type="entry name" value="ELONGATNFCT"/>
</dbReference>
<gene>
    <name evidence="12" type="ORF">IE81DRAFT_323991</name>
</gene>
<dbReference type="Gene3D" id="2.40.30.10">
    <property type="entry name" value="Translation factors"/>
    <property type="match status" value="1"/>
</dbReference>
<dbReference type="NCBIfam" id="TIGR01393">
    <property type="entry name" value="lepA"/>
    <property type="match status" value="1"/>
</dbReference>
<dbReference type="InterPro" id="IPR027417">
    <property type="entry name" value="P-loop_NTPase"/>
</dbReference>
<feature type="compositionally biased region" description="Low complexity" evidence="10">
    <location>
        <begin position="78"/>
        <end position="91"/>
    </location>
</feature>
<dbReference type="CDD" id="cd03709">
    <property type="entry name" value="lepA_C"/>
    <property type="match status" value="1"/>
</dbReference>
<dbReference type="GO" id="GO:0097177">
    <property type="term" value="F:mitochondrial ribosome binding"/>
    <property type="evidence" value="ECO:0007669"/>
    <property type="project" value="TreeGrafter"/>
</dbReference>
<comment type="subcellular location">
    <subcellularLocation>
        <location evidence="9">Mitochondrion inner membrane</location>
        <topology evidence="9">Peripheral membrane protein</topology>
        <orientation evidence="9">Matrix side</orientation>
    </subcellularLocation>
</comment>
<keyword evidence="6 9" id="KW-0496">Mitochondrion</keyword>
<evidence type="ECO:0000256" key="3">
    <source>
        <dbReference type="ARBA" id="ARBA00022792"/>
    </source>
</evidence>